<reference evidence="1 2" key="1">
    <citation type="journal article" date="2022" name="Int. J. Syst. Evol. Microbiol.">
        <title>Flavobacterium ammonificans sp. nov. and Flavobacterium ammoniigenes sp. nov., ammonifying bacteria isolated from surface river water.</title>
        <authorList>
            <person name="Watanabe K."/>
            <person name="Kitamura T."/>
            <person name="Ogata Y."/>
            <person name="Shindo C."/>
            <person name="Suda W."/>
        </authorList>
    </citation>
    <scope>NUCLEOTIDE SEQUENCE [LARGE SCALE GENOMIC DNA]</scope>
    <source>
        <strain evidence="1 2">GENT5</strain>
    </source>
</reference>
<evidence type="ECO:0008006" key="3">
    <source>
        <dbReference type="Google" id="ProtNLM"/>
    </source>
</evidence>
<organism evidence="1 2">
    <name type="scientific">Flavobacterium ammoniigenes</name>
    <dbReference type="NCBI Taxonomy" id="1751095"/>
    <lineage>
        <taxon>Bacteria</taxon>
        <taxon>Pseudomonadati</taxon>
        <taxon>Bacteroidota</taxon>
        <taxon>Flavobacteriia</taxon>
        <taxon>Flavobacteriales</taxon>
        <taxon>Flavobacteriaceae</taxon>
        <taxon>Flavobacterium</taxon>
    </lineage>
</organism>
<name>A0ABN6KZL7_9FLAO</name>
<proteinExistence type="predicted"/>
<protein>
    <recommendedName>
        <fullName evidence="3">DUF4303 domain-containing protein</fullName>
    </recommendedName>
</protein>
<sequence>MIVSNRIEIAVNKVLNGNMSNFDFIIEFSDINSPELIDVFISEVRNMYETAYMFHSLDYAYDGDGNVVDILETSEPYYPIHIESLKMIIDHFEKQISKDTLNRSNTETYTDIEPSFNVDTSEKSERNPNHFNRECYNLFLYLVENYNKRDKIKFINIFYYLTYYVDEKIYFFKFTQEKYKEFILNKFSVEPKSFKKNVFDNSSEMYTLSSHEQDFRRQ</sequence>
<gene>
    <name evidence="1" type="ORF">GENT5_11740</name>
</gene>
<reference evidence="1 2" key="2">
    <citation type="journal article" date="2022" name="Microorganisms">
        <title>Complete Genome Sequences of Two Flavobacterium ammonificans Strains and a Flavobacterium ammoniigenes Strain of Ammonifying Bacterioplankton Isolated from Surface River Water.</title>
        <authorList>
            <person name="Suda W."/>
            <person name="Ogata Y."/>
            <person name="Shindo C."/>
            <person name="Watanabe K."/>
        </authorList>
    </citation>
    <scope>NUCLEOTIDE SEQUENCE [LARGE SCALE GENOMIC DNA]</scope>
    <source>
        <strain evidence="1 2">GENT5</strain>
    </source>
</reference>
<keyword evidence="2" id="KW-1185">Reference proteome</keyword>
<accession>A0ABN6KZL7</accession>
<evidence type="ECO:0000313" key="1">
    <source>
        <dbReference type="EMBL" id="BDB54869.1"/>
    </source>
</evidence>
<dbReference type="Proteomes" id="UP001319867">
    <property type="component" value="Chromosome"/>
</dbReference>
<dbReference type="EMBL" id="AP025184">
    <property type="protein sequence ID" value="BDB54869.1"/>
    <property type="molecule type" value="Genomic_DNA"/>
</dbReference>
<evidence type="ECO:0000313" key="2">
    <source>
        <dbReference type="Proteomes" id="UP001319867"/>
    </source>
</evidence>